<dbReference type="GO" id="GO:0043565">
    <property type="term" value="F:sequence-specific DNA binding"/>
    <property type="evidence" value="ECO:0007669"/>
    <property type="project" value="InterPro"/>
</dbReference>
<dbReference type="InterPro" id="IPR003313">
    <property type="entry name" value="AraC-bd"/>
</dbReference>
<reference evidence="5 6" key="1">
    <citation type="submission" date="2019-12" db="EMBL/GenBank/DDBJ databases">
        <title>Defluviitalea raffinosedens, isolated from a biogas fermenter, genome sequencing and characterization.</title>
        <authorList>
            <person name="Rettenmaier R."/>
            <person name="Schneider M."/>
            <person name="Neuhaus K."/>
            <person name="Liebl W."/>
            <person name="Zverlov V."/>
        </authorList>
    </citation>
    <scope>NUCLEOTIDE SEQUENCE [LARGE SCALE GENOMIC DNA]</scope>
    <source>
        <strain evidence="5 6">249c-K6</strain>
    </source>
</reference>
<dbReference type="Pfam" id="PF02311">
    <property type="entry name" value="AraC_binding"/>
    <property type="match status" value="1"/>
</dbReference>
<dbReference type="Proteomes" id="UP000483018">
    <property type="component" value="Unassembled WGS sequence"/>
</dbReference>
<keyword evidence="3" id="KW-0804">Transcription</keyword>
<evidence type="ECO:0000256" key="1">
    <source>
        <dbReference type="ARBA" id="ARBA00023015"/>
    </source>
</evidence>
<dbReference type="Pfam" id="PF12833">
    <property type="entry name" value="HTH_18"/>
    <property type="match status" value="1"/>
</dbReference>
<dbReference type="EMBL" id="WSLF01000003">
    <property type="protein sequence ID" value="KAE9635458.1"/>
    <property type="molecule type" value="Genomic_DNA"/>
</dbReference>
<dbReference type="Gene3D" id="2.60.120.280">
    <property type="entry name" value="Regulatory protein AraC"/>
    <property type="match status" value="1"/>
</dbReference>
<dbReference type="PROSITE" id="PS01124">
    <property type="entry name" value="HTH_ARAC_FAMILY_2"/>
    <property type="match status" value="1"/>
</dbReference>
<dbReference type="AlphaFoldDB" id="A0A7C8HH65"/>
<protein>
    <submittedName>
        <fullName evidence="5">Helix-turn-helix domain-containing protein</fullName>
    </submittedName>
</protein>
<evidence type="ECO:0000313" key="5">
    <source>
        <dbReference type="EMBL" id="KAE9635458.1"/>
    </source>
</evidence>
<evidence type="ECO:0000259" key="4">
    <source>
        <dbReference type="PROSITE" id="PS01124"/>
    </source>
</evidence>
<dbReference type="Gene3D" id="1.10.10.60">
    <property type="entry name" value="Homeodomain-like"/>
    <property type="match status" value="2"/>
</dbReference>
<keyword evidence="2" id="KW-0238">DNA-binding</keyword>
<proteinExistence type="predicted"/>
<sequence length="264" mass="31377">MGYKKNLSIYYCGMEECKPGHSFGPAIRPHYLMHFVLRGKGIYQVKGKEFKVNKGEAFLIRPQDVTYYEADLEDPWEYVWIAFDGEEADAILEEYQLLEDKFICQIDESKDSALYLRKIAEAFLNRYDERELMGYFYLIISSIKKEKSEQKRDYDKSYLDKAISYIRYNYSYNINVSDIARHVGIERTYLYKIFMRYQKMSPKQYLTRYRLLAAKDMLGNTKYTITEIALSCGFHNSSMFSKSFQKEEKISPSQFRKQLLEADQ</sequence>
<dbReference type="SUPFAM" id="SSF51215">
    <property type="entry name" value="Regulatory protein AraC"/>
    <property type="match status" value="1"/>
</dbReference>
<evidence type="ECO:0000256" key="3">
    <source>
        <dbReference type="ARBA" id="ARBA00023163"/>
    </source>
</evidence>
<comment type="caution">
    <text evidence="5">The sequence shown here is derived from an EMBL/GenBank/DDBJ whole genome shotgun (WGS) entry which is preliminary data.</text>
</comment>
<evidence type="ECO:0000313" key="6">
    <source>
        <dbReference type="Proteomes" id="UP000483018"/>
    </source>
</evidence>
<name>A0A7C8HH65_9FIRM</name>
<dbReference type="SUPFAM" id="SSF46689">
    <property type="entry name" value="Homeodomain-like"/>
    <property type="match status" value="2"/>
</dbReference>
<organism evidence="5 6">
    <name type="scientific">Defluviitalea raffinosedens</name>
    <dbReference type="NCBI Taxonomy" id="1450156"/>
    <lineage>
        <taxon>Bacteria</taxon>
        <taxon>Bacillati</taxon>
        <taxon>Bacillota</taxon>
        <taxon>Clostridia</taxon>
        <taxon>Lachnospirales</taxon>
        <taxon>Defluviitaleaceae</taxon>
        <taxon>Defluviitalea</taxon>
    </lineage>
</organism>
<dbReference type="PROSITE" id="PS00041">
    <property type="entry name" value="HTH_ARAC_FAMILY_1"/>
    <property type="match status" value="1"/>
</dbReference>
<keyword evidence="1" id="KW-0805">Transcription regulation</keyword>
<dbReference type="PANTHER" id="PTHR43280:SF2">
    <property type="entry name" value="HTH-TYPE TRANSCRIPTIONAL REGULATOR EXSA"/>
    <property type="match status" value="1"/>
</dbReference>
<keyword evidence="6" id="KW-1185">Reference proteome</keyword>
<dbReference type="InterPro" id="IPR037923">
    <property type="entry name" value="HTH-like"/>
</dbReference>
<dbReference type="CDD" id="cd06986">
    <property type="entry name" value="cupin_MmsR-like_N"/>
    <property type="match status" value="1"/>
</dbReference>
<gene>
    <name evidence="5" type="ORF">GND95_04745</name>
</gene>
<dbReference type="SMART" id="SM00342">
    <property type="entry name" value="HTH_ARAC"/>
    <property type="match status" value="1"/>
</dbReference>
<dbReference type="InterPro" id="IPR020449">
    <property type="entry name" value="Tscrpt_reg_AraC-type_HTH"/>
</dbReference>
<dbReference type="RefSeq" id="WP_158739706.1">
    <property type="nucleotide sequence ID" value="NZ_JAFBEP010000001.1"/>
</dbReference>
<evidence type="ECO:0000256" key="2">
    <source>
        <dbReference type="ARBA" id="ARBA00023125"/>
    </source>
</evidence>
<dbReference type="PANTHER" id="PTHR43280">
    <property type="entry name" value="ARAC-FAMILY TRANSCRIPTIONAL REGULATOR"/>
    <property type="match status" value="1"/>
</dbReference>
<accession>A0A7C8HH65</accession>
<dbReference type="InterPro" id="IPR018060">
    <property type="entry name" value="HTH_AraC"/>
</dbReference>
<feature type="domain" description="HTH araC/xylS-type" evidence="4">
    <location>
        <begin position="160"/>
        <end position="258"/>
    </location>
</feature>
<dbReference type="InterPro" id="IPR009057">
    <property type="entry name" value="Homeodomain-like_sf"/>
</dbReference>
<dbReference type="InterPro" id="IPR018062">
    <property type="entry name" value="HTH_AraC-typ_CS"/>
</dbReference>
<dbReference type="PRINTS" id="PR00032">
    <property type="entry name" value="HTHARAC"/>
</dbReference>
<dbReference type="OrthoDB" id="9813413at2"/>
<dbReference type="GO" id="GO:0003700">
    <property type="term" value="F:DNA-binding transcription factor activity"/>
    <property type="evidence" value="ECO:0007669"/>
    <property type="project" value="InterPro"/>
</dbReference>